<dbReference type="GeneID" id="81428018"/>
<dbReference type="OrthoDB" id="4524386at2759"/>
<feature type="compositionally biased region" description="Low complexity" evidence="1">
    <location>
        <begin position="332"/>
        <end position="355"/>
    </location>
</feature>
<sequence length="737" mass="80188">MVALKRLFQPERTPSRPFTSPRSSGAESDEPYFGTVESPTRTKLRSGFLSAGPPSPALQSPGLHAFQAHDVAHHFDQIEKQFEDLHQSLGQRPLSSQSQLPSPVPGRLVPKDPNARHIDLMDAVASSEQFQEPSTEVASPPTSPYNEDVAERNMTRFLRIQYRSGLAGSRILSALYQEDVADRNIAKYGSTSRSLSSMSSRSSPPAPGRVRNLSPNGQRKRNPRKPQWTSDGDLRNRSASRDTASGTWSRISQTSSLLRQQRSAPNMHPDDDTEEAPAPVIRRLGVPPVYKQGKRWSHTPLPDSPTLPPPSSDGGGGSDNRGESTAVPRPPLTTSRSSSLTARSLSPPPSSGSTSRKNVRDLSINTELAAHGRPKIAHRAIQPPTPSDFGTKRAPSIAEVMHSPLPAPSPPRPSPRFKVSEMMDLFNKAYMSSQALSPHPTYESLQDAIVREINSHEAFKKVPVPAAGPPFTPSPTRETFEHRPRSAQPGLSRSASAGSISKIIRKSSFKKHKRNAGSQQSISTITPTKGYDRIFRKTSPSTSRRRHTDAPAPSPGLLADIKQSQETASPVQLTYMDVLYRAGNDTCATSSSKNPHASWKRGRSDSTSNLSAMARANSDRPRTPGPVGAVYCMQAHSTSSRDSQSSISHEDSDDDIIHLPSVGAPPPRVQIEGVDENNVRYVIDSATAADAQKLMSWPQRSRRTNPPAPTSAPCEDSLSPLSRTQMQLRGARSVETC</sequence>
<name>A0A9W9HVJ6_9EURO</name>
<feature type="region of interest" description="Disordered" evidence="1">
    <location>
        <begin position="190"/>
        <end position="393"/>
    </location>
</feature>
<feature type="region of interest" description="Disordered" evidence="1">
    <location>
        <begin position="695"/>
        <end position="737"/>
    </location>
</feature>
<feature type="region of interest" description="Disordered" evidence="1">
    <location>
        <begin position="1"/>
        <end position="65"/>
    </location>
</feature>
<dbReference type="Proteomes" id="UP001149163">
    <property type="component" value="Unassembled WGS sequence"/>
</dbReference>
<feature type="compositionally biased region" description="Basic residues" evidence="1">
    <location>
        <begin position="503"/>
        <end position="515"/>
    </location>
</feature>
<comment type="caution">
    <text evidence="2">The sequence shown here is derived from an EMBL/GenBank/DDBJ whole genome shotgun (WGS) entry which is preliminary data.</text>
</comment>
<accession>A0A9W9HVJ6</accession>
<evidence type="ECO:0000313" key="3">
    <source>
        <dbReference type="Proteomes" id="UP001149163"/>
    </source>
</evidence>
<feature type="compositionally biased region" description="Low complexity" evidence="1">
    <location>
        <begin position="10"/>
        <end position="24"/>
    </location>
</feature>
<proteinExistence type="predicted"/>
<reference evidence="2" key="2">
    <citation type="journal article" date="2023" name="IMA Fungus">
        <title>Comparative genomic study of the Penicillium genus elucidates a diverse pangenome and 15 lateral gene transfer events.</title>
        <authorList>
            <person name="Petersen C."/>
            <person name="Sorensen T."/>
            <person name="Nielsen M.R."/>
            <person name="Sondergaard T.E."/>
            <person name="Sorensen J.L."/>
            <person name="Fitzpatrick D.A."/>
            <person name="Frisvad J.C."/>
            <person name="Nielsen K.L."/>
        </authorList>
    </citation>
    <scope>NUCLEOTIDE SEQUENCE</scope>
    <source>
        <strain evidence="2">IBT 26290</strain>
    </source>
</reference>
<evidence type="ECO:0000256" key="1">
    <source>
        <dbReference type="SAM" id="MobiDB-lite"/>
    </source>
</evidence>
<feature type="compositionally biased region" description="Low complexity" evidence="1">
    <location>
        <begin position="636"/>
        <end position="647"/>
    </location>
</feature>
<feature type="compositionally biased region" description="Low complexity" evidence="1">
    <location>
        <begin position="190"/>
        <end position="203"/>
    </location>
</feature>
<gene>
    <name evidence="2" type="ORF">N7482_006717</name>
</gene>
<dbReference type="EMBL" id="JAPQKN010000004">
    <property type="protein sequence ID" value="KAJ5159713.1"/>
    <property type="molecule type" value="Genomic_DNA"/>
</dbReference>
<feature type="region of interest" description="Disordered" evidence="1">
    <location>
        <begin position="462"/>
        <end position="557"/>
    </location>
</feature>
<reference evidence="2" key="1">
    <citation type="submission" date="2022-11" db="EMBL/GenBank/DDBJ databases">
        <authorList>
            <person name="Petersen C."/>
        </authorList>
    </citation>
    <scope>NUCLEOTIDE SEQUENCE</scope>
    <source>
        <strain evidence="2">IBT 26290</strain>
    </source>
</reference>
<dbReference type="RefSeq" id="XP_056541271.1">
    <property type="nucleotide sequence ID" value="XM_056688842.1"/>
</dbReference>
<feature type="compositionally biased region" description="Pro residues" evidence="1">
    <location>
        <begin position="302"/>
        <end position="311"/>
    </location>
</feature>
<feature type="compositionally biased region" description="Low complexity" evidence="1">
    <location>
        <begin position="87"/>
        <end position="101"/>
    </location>
</feature>
<feature type="compositionally biased region" description="Low complexity" evidence="1">
    <location>
        <begin position="492"/>
        <end position="502"/>
    </location>
</feature>
<protein>
    <submittedName>
        <fullName evidence="2">Uncharacterized protein</fullName>
    </submittedName>
</protein>
<feature type="region of interest" description="Disordered" evidence="1">
    <location>
        <begin position="586"/>
        <end position="666"/>
    </location>
</feature>
<feature type="compositionally biased region" description="Low complexity" evidence="1">
    <location>
        <begin position="249"/>
        <end position="263"/>
    </location>
</feature>
<evidence type="ECO:0000313" key="2">
    <source>
        <dbReference type="EMBL" id="KAJ5159713.1"/>
    </source>
</evidence>
<feature type="compositionally biased region" description="Polar residues" evidence="1">
    <location>
        <begin position="586"/>
        <end position="595"/>
    </location>
</feature>
<keyword evidence="3" id="KW-1185">Reference proteome</keyword>
<organism evidence="2 3">
    <name type="scientific">Penicillium canariense</name>
    <dbReference type="NCBI Taxonomy" id="189055"/>
    <lineage>
        <taxon>Eukaryota</taxon>
        <taxon>Fungi</taxon>
        <taxon>Dikarya</taxon>
        <taxon>Ascomycota</taxon>
        <taxon>Pezizomycotina</taxon>
        <taxon>Eurotiomycetes</taxon>
        <taxon>Eurotiomycetidae</taxon>
        <taxon>Eurotiales</taxon>
        <taxon>Aspergillaceae</taxon>
        <taxon>Penicillium</taxon>
    </lineage>
</organism>
<feature type="compositionally biased region" description="Polar residues" evidence="1">
    <location>
        <begin position="516"/>
        <end position="527"/>
    </location>
</feature>
<feature type="region of interest" description="Disordered" evidence="1">
    <location>
        <begin position="126"/>
        <end position="147"/>
    </location>
</feature>
<feature type="region of interest" description="Disordered" evidence="1">
    <location>
        <begin position="84"/>
        <end position="113"/>
    </location>
</feature>
<dbReference type="AlphaFoldDB" id="A0A9W9HVJ6"/>
<feature type="compositionally biased region" description="Polar residues" evidence="1">
    <location>
        <begin position="126"/>
        <end position="137"/>
    </location>
</feature>